<evidence type="ECO:0000313" key="1">
    <source>
        <dbReference type="EMBL" id="KAJ4432038.1"/>
    </source>
</evidence>
<organism evidence="1 2">
    <name type="scientific">Periplaneta americana</name>
    <name type="common">American cockroach</name>
    <name type="synonym">Blatta americana</name>
    <dbReference type="NCBI Taxonomy" id="6978"/>
    <lineage>
        <taxon>Eukaryota</taxon>
        <taxon>Metazoa</taxon>
        <taxon>Ecdysozoa</taxon>
        <taxon>Arthropoda</taxon>
        <taxon>Hexapoda</taxon>
        <taxon>Insecta</taxon>
        <taxon>Pterygota</taxon>
        <taxon>Neoptera</taxon>
        <taxon>Polyneoptera</taxon>
        <taxon>Dictyoptera</taxon>
        <taxon>Blattodea</taxon>
        <taxon>Blattoidea</taxon>
        <taxon>Blattidae</taxon>
        <taxon>Blattinae</taxon>
        <taxon>Periplaneta</taxon>
    </lineage>
</organism>
<sequence>MSPESSTESYPAFACIGLRENPGKNLNQVTCPERDSNPCHLILRPDVLTNQSDSLMAADGDYHRLCKLMAPVRHRWSINDVIGGIRNTVMPSDCSQNTPVLWMIMVCAMEVPCMPSLNMNDAFRTEGYHIKEYLLSMGLGERLGIAKERGNERSAHRPYFGCGIKTTTCNSPERPARFTPQHNSALKLEEVPLKTRENIDPDFQNISEARALTNYEMVEANRRALHPDDDRKRVDEERMMLKLIGKRKGNWLGHWLRRNCLLKDALDGMVNGRRVRSRRRYQMIDDIKIYTYESYEETKRKAESRKDWGMLGLQ</sequence>
<protein>
    <submittedName>
        <fullName evidence="1">Uncharacterized protein</fullName>
    </submittedName>
</protein>
<evidence type="ECO:0000313" key="2">
    <source>
        <dbReference type="Proteomes" id="UP001148838"/>
    </source>
</evidence>
<accession>A0ABQ8SDN1</accession>
<gene>
    <name evidence="1" type="ORF">ANN_20652</name>
</gene>
<comment type="caution">
    <text evidence="1">The sequence shown here is derived from an EMBL/GenBank/DDBJ whole genome shotgun (WGS) entry which is preliminary data.</text>
</comment>
<proteinExistence type="predicted"/>
<dbReference type="Proteomes" id="UP001148838">
    <property type="component" value="Unassembled WGS sequence"/>
</dbReference>
<name>A0ABQ8SDN1_PERAM</name>
<keyword evidence="2" id="KW-1185">Reference proteome</keyword>
<dbReference type="EMBL" id="JAJSOF020000029">
    <property type="protein sequence ID" value="KAJ4432038.1"/>
    <property type="molecule type" value="Genomic_DNA"/>
</dbReference>
<reference evidence="1 2" key="1">
    <citation type="journal article" date="2022" name="Allergy">
        <title>Genome assembly and annotation of Periplaneta americana reveal a comprehensive cockroach allergen profile.</title>
        <authorList>
            <person name="Wang L."/>
            <person name="Xiong Q."/>
            <person name="Saelim N."/>
            <person name="Wang L."/>
            <person name="Nong W."/>
            <person name="Wan A.T."/>
            <person name="Shi M."/>
            <person name="Liu X."/>
            <person name="Cao Q."/>
            <person name="Hui J.H.L."/>
            <person name="Sookrung N."/>
            <person name="Leung T.F."/>
            <person name="Tungtrongchitr A."/>
            <person name="Tsui S.K.W."/>
        </authorList>
    </citation>
    <scope>NUCLEOTIDE SEQUENCE [LARGE SCALE GENOMIC DNA]</scope>
    <source>
        <strain evidence="1">PWHHKU_190912</strain>
    </source>
</reference>